<keyword evidence="5" id="KW-0274">FAD</keyword>
<name>A0A1H2VYV4_9RHOB</name>
<keyword evidence="6" id="KW-0560">Oxidoreductase</keyword>
<keyword evidence="4" id="KW-0285">Flavoprotein</keyword>
<dbReference type="InterPro" id="IPR036188">
    <property type="entry name" value="FAD/NAD-bd_sf"/>
</dbReference>
<sequence>MFRPMDRIDTDILIVGGGAAGLAATALFAAEGFDVTCVDAAPPVTDAAAPGADLRTTALMTPSVEALTRAGAWAHLAPHAAPLATMRLVDAGGPDPVPAPRETADFTAAEMQPEPFGWNLPNTALRAGLLARLADLPRARLRAPATLAALTLRETEAIARLDGPEPAQVRAKLVVAADGRDSAARTLAGLTARRWSYAQKALVFAVAHPEPHGGVSTEIHRTGGPFTLVPLPDAADGAHRSSVVWMETGPKAAALAALARDDAEGFAEALNLRGCGALGGLALASPVATWPIIAQLAPRLDGPRTALIAEAAHVVPPIGAQGLNMSVADAATLARIAGEALRAGEDPGGAAALARYHRARWPEMAARVAGIDALNRAAMAESQVLRDLRRMGLRAAYQTAPVRRAAMRLGMGAKA</sequence>
<dbReference type="PRINTS" id="PR00420">
    <property type="entry name" value="RNGMNOXGNASE"/>
</dbReference>
<protein>
    <submittedName>
        <fullName evidence="9">2-octaprenyl-6-methoxyphenol hydroxylase</fullName>
    </submittedName>
</protein>
<dbReference type="STRING" id="356660.SAMN05444336_102212"/>
<dbReference type="SUPFAM" id="SSF51905">
    <property type="entry name" value="FAD/NAD(P)-binding domain"/>
    <property type="match status" value="1"/>
</dbReference>
<reference evidence="9 10" key="1">
    <citation type="submission" date="2016-10" db="EMBL/GenBank/DDBJ databases">
        <authorList>
            <person name="de Groot N.N."/>
        </authorList>
    </citation>
    <scope>NUCLEOTIDE SEQUENCE [LARGE SCALE GENOMIC DNA]</scope>
    <source>
        <strain evidence="9 10">DSM 17890</strain>
    </source>
</reference>
<feature type="domain" description="FAD-binding" evidence="8">
    <location>
        <begin position="9"/>
        <end position="363"/>
    </location>
</feature>
<evidence type="ECO:0000256" key="4">
    <source>
        <dbReference type="ARBA" id="ARBA00022630"/>
    </source>
</evidence>
<evidence type="ECO:0000256" key="7">
    <source>
        <dbReference type="ARBA" id="ARBA00023033"/>
    </source>
</evidence>
<dbReference type="PANTHER" id="PTHR43876:SF7">
    <property type="entry name" value="UBIQUINONE BIOSYNTHESIS MONOOXYGENASE COQ6, MITOCHONDRIAL"/>
    <property type="match status" value="1"/>
</dbReference>
<organism evidence="9 10">
    <name type="scientific">Albimonas donghaensis</name>
    <dbReference type="NCBI Taxonomy" id="356660"/>
    <lineage>
        <taxon>Bacteria</taxon>
        <taxon>Pseudomonadati</taxon>
        <taxon>Pseudomonadota</taxon>
        <taxon>Alphaproteobacteria</taxon>
        <taxon>Rhodobacterales</taxon>
        <taxon>Paracoccaceae</taxon>
        <taxon>Albimonas</taxon>
    </lineage>
</organism>
<keyword evidence="10" id="KW-1185">Reference proteome</keyword>
<gene>
    <name evidence="9" type="ORF">SAMN05444336_102212</name>
</gene>
<dbReference type="InterPro" id="IPR051205">
    <property type="entry name" value="UbiH/COQ6_monooxygenase"/>
</dbReference>
<dbReference type="UniPathway" id="UPA00232"/>
<evidence type="ECO:0000256" key="2">
    <source>
        <dbReference type="ARBA" id="ARBA00004749"/>
    </source>
</evidence>
<comment type="pathway">
    <text evidence="2">Cofactor biosynthesis; ubiquinone biosynthesis.</text>
</comment>
<evidence type="ECO:0000256" key="5">
    <source>
        <dbReference type="ARBA" id="ARBA00022827"/>
    </source>
</evidence>
<dbReference type="GO" id="GO:0006744">
    <property type="term" value="P:ubiquinone biosynthetic process"/>
    <property type="evidence" value="ECO:0007669"/>
    <property type="project" value="UniProtKB-UniPathway"/>
</dbReference>
<dbReference type="GO" id="GO:0071949">
    <property type="term" value="F:FAD binding"/>
    <property type="evidence" value="ECO:0007669"/>
    <property type="project" value="InterPro"/>
</dbReference>
<dbReference type="Gene3D" id="3.50.50.60">
    <property type="entry name" value="FAD/NAD(P)-binding domain"/>
    <property type="match status" value="2"/>
</dbReference>
<comment type="similarity">
    <text evidence="3">Belongs to the UbiH/COQ6 family.</text>
</comment>
<dbReference type="AlphaFoldDB" id="A0A1H2VYV4"/>
<dbReference type="Proteomes" id="UP000199118">
    <property type="component" value="Unassembled WGS sequence"/>
</dbReference>
<dbReference type="NCBIfam" id="TIGR01988">
    <property type="entry name" value="Ubi-OHases"/>
    <property type="match status" value="1"/>
</dbReference>
<comment type="cofactor">
    <cofactor evidence="1">
        <name>FAD</name>
        <dbReference type="ChEBI" id="CHEBI:57692"/>
    </cofactor>
</comment>
<evidence type="ECO:0000313" key="10">
    <source>
        <dbReference type="Proteomes" id="UP000199118"/>
    </source>
</evidence>
<dbReference type="InterPro" id="IPR002938">
    <property type="entry name" value="FAD-bd"/>
</dbReference>
<proteinExistence type="inferred from homology"/>
<evidence type="ECO:0000256" key="3">
    <source>
        <dbReference type="ARBA" id="ARBA00005349"/>
    </source>
</evidence>
<dbReference type="Pfam" id="PF01494">
    <property type="entry name" value="FAD_binding_3"/>
    <property type="match status" value="1"/>
</dbReference>
<dbReference type="GO" id="GO:0004497">
    <property type="term" value="F:monooxygenase activity"/>
    <property type="evidence" value="ECO:0007669"/>
    <property type="project" value="UniProtKB-KW"/>
</dbReference>
<evidence type="ECO:0000313" key="9">
    <source>
        <dbReference type="EMBL" id="SDW73406.1"/>
    </source>
</evidence>
<dbReference type="PANTHER" id="PTHR43876">
    <property type="entry name" value="UBIQUINONE BIOSYNTHESIS MONOOXYGENASE COQ6, MITOCHONDRIAL"/>
    <property type="match status" value="1"/>
</dbReference>
<accession>A0A1H2VYV4</accession>
<dbReference type="EMBL" id="FNMZ01000002">
    <property type="protein sequence ID" value="SDW73406.1"/>
    <property type="molecule type" value="Genomic_DNA"/>
</dbReference>
<dbReference type="InterPro" id="IPR010971">
    <property type="entry name" value="UbiH/COQ6"/>
</dbReference>
<evidence type="ECO:0000256" key="1">
    <source>
        <dbReference type="ARBA" id="ARBA00001974"/>
    </source>
</evidence>
<evidence type="ECO:0000256" key="6">
    <source>
        <dbReference type="ARBA" id="ARBA00023002"/>
    </source>
</evidence>
<evidence type="ECO:0000259" key="8">
    <source>
        <dbReference type="Pfam" id="PF01494"/>
    </source>
</evidence>
<keyword evidence="7" id="KW-0503">Monooxygenase</keyword>
<dbReference type="GO" id="GO:0016705">
    <property type="term" value="F:oxidoreductase activity, acting on paired donors, with incorporation or reduction of molecular oxygen"/>
    <property type="evidence" value="ECO:0007669"/>
    <property type="project" value="InterPro"/>
</dbReference>